<protein>
    <recommendedName>
        <fullName evidence="7">Thioredoxin</fullName>
    </recommendedName>
</protein>
<dbReference type="SUPFAM" id="SSF52833">
    <property type="entry name" value="Thioredoxin-like"/>
    <property type="match status" value="1"/>
</dbReference>
<keyword evidence="3" id="KW-0479">Metal-binding</keyword>
<evidence type="ECO:0000256" key="4">
    <source>
        <dbReference type="ARBA" id="ARBA00022982"/>
    </source>
</evidence>
<name>A0A4Y6Q2E8_PERCE</name>
<dbReference type="PROSITE" id="PS51352">
    <property type="entry name" value="THIOREDOXIN_2"/>
    <property type="match status" value="1"/>
</dbReference>
<evidence type="ECO:0000256" key="1">
    <source>
        <dbReference type="ARBA" id="ARBA00008987"/>
    </source>
</evidence>
<evidence type="ECO:0000313" key="10">
    <source>
        <dbReference type="Proteomes" id="UP000315995"/>
    </source>
</evidence>
<dbReference type="PANTHER" id="PTHR45663">
    <property type="entry name" value="GEO12009P1"/>
    <property type="match status" value="1"/>
</dbReference>
<dbReference type="RefSeq" id="WP_141201093.1">
    <property type="nucleotide sequence ID" value="NZ_CP041186.1"/>
</dbReference>
<keyword evidence="2" id="KW-0813">Transport</keyword>
<dbReference type="PRINTS" id="PR00421">
    <property type="entry name" value="THIOREDOXIN"/>
</dbReference>
<organism evidence="9 10">
    <name type="scientific">Persicimonas caeni</name>
    <dbReference type="NCBI Taxonomy" id="2292766"/>
    <lineage>
        <taxon>Bacteria</taxon>
        <taxon>Deltaproteobacteria</taxon>
        <taxon>Bradymonadales</taxon>
        <taxon>Bradymonadaceae</taxon>
        <taxon>Persicimonas</taxon>
    </lineage>
</organism>
<dbReference type="InterPro" id="IPR013766">
    <property type="entry name" value="Thioredoxin_domain"/>
</dbReference>
<dbReference type="AlphaFoldDB" id="A0A4Y6Q2E8"/>
<dbReference type="EMBL" id="CP041186">
    <property type="protein sequence ID" value="QDG54649.1"/>
    <property type="molecule type" value="Genomic_DNA"/>
</dbReference>
<evidence type="ECO:0000256" key="7">
    <source>
        <dbReference type="NCBIfam" id="TIGR01068"/>
    </source>
</evidence>
<gene>
    <name evidence="9" type="primary">trxA</name>
    <name evidence="9" type="ORF">FIV42_29065</name>
</gene>
<evidence type="ECO:0000256" key="5">
    <source>
        <dbReference type="ARBA" id="ARBA00023157"/>
    </source>
</evidence>
<dbReference type="PANTHER" id="PTHR45663:SF11">
    <property type="entry name" value="GEO12009P1"/>
    <property type="match status" value="1"/>
</dbReference>
<dbReference type="Pfam" id="PF00085">
    <property type="entry name" value="Thioredoxin"/>
    <property type="match status" value="1"/>
</dbReference>
<keyword evidence="10" id="KW-1185">Reference proteome</keyword>
<dbReference type="InterPro" id="IPR005746">
    <property type="entry name" value="Thioredoxin"/>
</dbReference>
<dbReference type="InterPro" id="IPR049299">
    <property type="entry name" value="Thio2_N"/>
</dbReference>
<dbReference type="InterPro" id="IPR017937">
    <property type="entry name" value="Thioredoxin_CS"/>
</dbReference>
<dbReference type="GO" id="GO:0015035">
    <property type="term" value="F:protein-disulfide reductase activity"/>
    <property type="evidence" value="ECO:0007669"/>
    <property type="project" value="UniProtKB-UniRule"/>
</dbReference>
<keyword evidence="6" id="KW-0676">Redox-active center</keyword>
<dbReference type="Gene3D" id="2.30.30.380">
    <property type="entry name" value="Zn-finger domain of Sec23/24"/>
    <property type="match status" value="1"/>
</dbReference>
<accession>A0A5B8YDF4</accession>
<dbReference type="InterPro" id="IPR036249">
    <property type="entry name" value="Thioredoxin-like_sf"/>
</dbReference>
<dbReference type="GO" id="GO:0005737">
    <property type="term" value="C:cytoplasm"/>
    <property type="evidence" value="ECO:0007669"/>
    <property type="project" value="TreeGrafter"/>
</dbReference>
<evidence type="ECO:0000313" key="9">
    <source>
        <dbReference type="EMBL" id="QDG54649.1"/>
    </source>
</evidence>
<accession>A0A4Y6Q2E8</accession>
<sequence>MILKCPSCGQKNRVPAEKLGSGPVCGKCHDKLDSFGHPVTVDGSEFYTLIEQAPVPVFVDFWAPWCGPCRMVAPEVEKLAERHPDELLVVKLNTEDNPQIATREGIRGIPMFALFENGERVRDATGYMKAEQLESQFGL</sequence>
<reference evidence="9 10" key="1">
    <citation type="submission" date="2019-06" db="EMBL/GenBank/DDBJ databases">
        <title>Persicimonas caeni gen. nov., sp. nov., a predatory bacterium isolated from solar saltern.</title>
        <authorList>
            <person name="Wang S."/>
        </authorList>
    </citation>
    <scope>NUCLEOTIDE SEQUENCE [LARGE SCALE GENOMIC DNA]</scope>
    <source>
        <strain evidence="9 10">YN101</strain>
    </source>
</reference>
<feature type="domain" description="Thioredoxin" evidence="8">
    <location>
        <begin position="26"/>
        <end position="139"/>
    </location>
</feature>
<dbReference type="GO" id="GO:0046872">
    <property type="term" value="F:metal ion binding"/>
    <property type="evidence" value="ECO:0007669"/>
    <property type="project" value="UniProtKB-KW"/>
</dbReference>
<evidence type="ECO:0000259" key="8">
    <source>
        <dbReference type="PROSITE" id="PS51352"/>
    </source>
</evidence>
<dbReference type="PROSITE" id="PS00194">
    <property type="entry name" value="THIOREDOXIN_1"/>
    <property type="match status" value="1"/>
</dbReference>
<proteinExistence type="inferred from homology"/>
<evidence type="ECO:0000256" key="6">
    <source>
        <dbReference type="ARBA" id="ARBA00023284"/>
    </source>
</evidence>
<comment type="similarity">
    <text evidence="1">Belongs to the thioredoxin family.</text>
</comment>
<dbReference type="NCBIfam" id="TIGR01068">
    <property type="entry name" value="thioredoxin"/>
    <property type="match status" value="1"/>
</dbReference>
<evidence type="ECO:0000256" key="3">
    <source>
        <dbReference type="ARBA" id="ARBA00022723"/>
    </source>
</evidence>
<dbReference type="Gene3D" id="3.40.30.10">
    <property type="entry name" value="Glutaredoxin"/>
    <property type="match status" value="1"/>
</dbReference>
<dbReference type="CDD" id="cd02947">
    <property type="entry name" value="TRX_family"/>
    <property type="match status" value="1"/>
</dbReference>
<dbReference type="OrthoDB" id="9790390at2"/>
<keyword evidence="4" id="KW-0249">Electron transport</keyword>
<evidence type="ECO:0000256" key="2">
    <source>
        <dbReference type="ARBA" id="ARBA00022448"/>
    </source>
</evidence>
<keyword evidence="5" id="KW-1015">Disulfide bond</keyword>
<dbReference type="Pfam" id="PF21352">
    <property type="entry name" value="Zn_ribbon_Thio2"/>
    <property type="match status" value="1"/>
</dbReference>
<dbReference type="FunFam" id="3.40.30.10:FF:000001">
    <property type="entry name" value="Thioredoxin"/>
    <property type="match status" value="1"/>
</dbReference>
<dbReference type="Proteomes" id="UP000315995">
    <property type="component" value="Chromosome"/>
</dbReference>